<dbReference type="AlphaFoldDB" id="F8A8J3"/>
<evidence type="ECO:0000313" key="3">
    <source>
        <dbReference type="Proteomes" id="UP000006793"/>
    </source>
</evidence>
<gene>
    <name evidence="2" type="ordered locus">Thein_1211</name>
</gene>
<dbReference type="RefSeq" id="WP_013907821.1">
    <property type="nucleotide sequence ID" value="NC_015681.1"/>
</dbReference>
<keyword evidence="1" id="KW-0732">Signal</keyword>
<evidence type="ECO:0008006" key="4">
    <source>
        <dbReference type="Google" id="ProtNLM"/>
    </source>
</evidence>
<sequence>MKKFIILFLIGFILASCAKPRDLTIYPPLKKIAVLPFEPVCPGQKEDEITCTFAGQITPDNHVSLKAAQKLTKLLYQYLEGKPQFYLVPENQALSLWAEVLSLYTGASAYKLIAEIGKRLGVDAVLYGKVFRFREREGTAFSVVRPASVAFALVLIKVPEGKIIWRGWFDETQRPLSENILKIKLYGKIRWLTAEELAERGLKQVLNKFPYLNPPKE</sequence>
<dbReference type="OrthoDB" id="5449868at2"/>
<dbReference type="KEGG" id="tid:Thein_1211"/>
<proteinExistence type="predicted"/>
<reference evidence="2 3" key="2">
    <citation type="journal article" date="2012" name="Stand. Genomic Sci.">
        <title>Complete genome sequence of the thermophilic sulfate-reducing ocean bacterium Thermodesulfatator indicus type strain (CIR29812(T)).</title>
        <authorList>
            <person name="Anderson I."/>
            <person name="Saunders E."/>
            <person name="Lapidus A."/>
            <person name="Nolan M."/>
            <person name="Lucas S."/>
            <person name="Tice H."/>
            <person name="Del Rio T.G."/>
            <person name="Cheng J.F."/>
            <person name="Han C."/>
            <person name="Tapia R."/>
            <person name="Goodwin L.A."/>
            <person name="Pitluck S."/>
            <person name="Liolios K."/>
            <person name="Mavromatis K."/>
            <person name="Pagani I."/>
            <person name="Ivanova N."/>
            <person name="Mikhailova N."/>
            <person name="Pati A."/>
            <person name="Chen A."/>
            <person name="Palaniappan K."/>
            <person name="Land M."/>
            <person name="Hauser L."/>
            <person name="Jeffries C.D."/>
            <person name="Chang Y.J."/>
            <person name="Brambilla E.M."/>
            <person name="Rohde M."/>
            <person name="Spring S."/>
            <person name="Goker M."/>
            <person name="Detter J.C."/>
            <person name="Woyke T."/>
            <person name="Bristow J."/>
            <person name="Eisen J.A."/>
            <person name="Markowitz V."/>
            <person name="Hugenholtz P."/>
            <person name="Kyrpides N.C."/>
            <person name="Klenk H.P."/>
        </authorList>
    </citation>
    <scope>NUCLEOTIDE SEQUENCE [LARGE SCALE GENOMIC DNA]</scope>
    <source>
        <strain evidence="3">DSM 15286 / JCM 11887 / CIR29812</strain>
    </source>
</reference>
<feature type="signal peptide" evidence="1">
    <location>
        <begin position="1"/>
        <end position="18"/>
    </location>
</feature>
<dbReference type="PROSITE" id="PS51257">
    <property type="entry name" value="PROKAR_LIPOPROTEIN"/>
    <property type="match status" value="1"/>
</dbReference>
<dbReference type="eggNOG" id="ENOG503310E">
    <property type="taxonomic scope" value="Bacteria"/>
</dbReference>
<dbReference type="HOGENOM" id="CLU_092437_0_0_0"/>
<dbReference type="Proteomes" id="UP000006793">
    <property type="component" value="Chromosome"/>
</dbReference>
<dbReference type="STRING" id="667014.Thein_1211"/>
<evidence type="ECO:0000256" key="1">
    <source>
        <dbReference type="SAM" id="SignalP"/>
    </source>
</evidence>
<dbReference type="EMBL" id="CP002683">
    <property type="protein sequence ID" value="AEH45079.1"/>
    <property type="molecule type" value="Genomic_DNA"/>
</dbReference>
<dbReference type="InParanoid" id="F8A8J3"/>
<keyword evidence="3" id="KW-1185">Reference proteome</keyword>
<protein>
    <recommendedName>
        <fullName evidence="4">Lipoprotein</fullName>
    </recommendedName>
</protein>
<organism evidence="2 3">
    <name type="scientific">Thermodesulfatator indicus (strain DSM 15286 / JCM 11887 / CIR29812)</name>
    <dbReference type="NCBI Taxonomy" id="667014"/>
    <lineage>
        <taxon>Bacteria</taxon>
        <taxon>Pseudomonadati</taxon>
        <taxon>Thermodesulfobacteriota</taxon>
        <taxon>Thermodesulfobacteria</taxon>
        <taxon>Thermodesulfobacteriales</taxon>
        <taxon>Thermodesulfatatoraceae</taxon>
        <taxon>Thermodesulfatator</taxon>
    </lineage>
</organism>
<name>F8A8J3_THEID</name>
<accession>F8A8J3</accession>
<feature type="chain" id="PRO_5003373805" description="Lipoprotein" evidence="1">
    <location>
        <begin position="19"/>
        <end position="217"/>
    </location>
</feature>
<reference evidence="3" key="1">
    <citation type="submission" date="2011-04" db="EMBL/GenBank/DDBJ databases">
        <title>The complete genome of Thermodesulfatator indicus DSM 15286.</title>
        <authorList>
            <person name="Lucas S."/>
            <person name="Copeland A."/>
            <person name="Lapidus A."/>
            <person name="Bruce D."/>
            <person name="Goodwin L."/>
            <person name="Pitluck S."/>
            <person name="Peters L."/>
            <person name="Kyrpides N."/>
            <person name="Mavromatis K."/>
            <person name="Pagani I."/>
            <person name="Ivanova N."/>
            <person name="Saunders L."/>
            <person name="Detter J.C."/>
            <person name="Tapia R."/>
            <person name="Han C."/>
            <person name="Land M."/>
            <person name="Hauser L."/>
            <person name="Markowitz V."/>
            <person name="Cheng J.-F."/>
            <person name="Hugenholtz P."/>
            <person name="Woyke T."/>
            <person name="Wu D."/>
            <person name="Spring S."/>
            <person name="Schroeder M."/>
            <person name="Brambilla E."/>
            <person name="Klenk H.-P."/>
            <person name="Eisen J.A."/>
        </authorList>
    </citation>
    <scope>NUCLEOTIDE SEQUENCE [LARGE SCALE GENOMIC DNA]</scope>
    <source>
        <strain evidence="3">DSM 15286 / JCM 11887 / CIR29812</strain>
    </source>
</reference>
<dbReference type="Gene3D" id="3.40.50.10610">
    <property type="entry name" value="ABC-type transport auxiliary lipoprotein component"/>
    <property type="match status" value="1"/>
</dbReference>
<dbReference type="PaxDb" id="667014-Thein_1211"/>
<evidence type="ECO:0000313" key="2">
    <source>
        <dbReference type="EMBL" id="AEH45079.1"/>
    </source>
</evidence>